<sequence length="42" mass="4187">MSAYRCAGEAQLSRGACSTSPAFAHAAAAVAYRNAGDAQLGL</sequence>
<name>A0A6J4KVR2_9ACTN</name>
<evidence type="ECO:0000313" key="1">
    <source>
        <dbReference type="EMBL" id="CAA9314663.1"/>
    </source>
</evidence>
<protein>
    <submittedName>
        <fullName evidence="1">Uncharacterized protein</fullName>
    </submittedName>
</protein>
<organism evidence="1">
    <name type="scientific">uncultured Frankineae bacterium</name>
    <dbReference type="NCBI Taxonomy" id="437475"/>
    <lineage>
        <taxon>Bacteria</taxon>
        <taxon>Bacillati</taxon>
        <taxon>Actinomycetota</taxon>
        <taxon>Actinomycetes</taxon>
        <taxon>Frankiales</taxon>
        <taxon>environmental samples</taxon>
    </lineage>
</organism>
<dbReference type="AlphaFoldDB" id="A0A6J4KVR2"/>
<accession>A0A6J4KVR2</accession>
<proteinExistence type="predicted"/>
<dbReference type="EMBL" id="CADCUE010000031">
    <property type="protein sequence ID" value="CAA9314663.1"/>
    <property type="molecule type" value="Genomic_DNA"/>
</dbReference>
<gene>
    <name evidence="1" type="ORF">AVDCRST_MAG16-535</name>
</gene>
<reference evidence="1" key="1">
    <citation type="submission" date="2020-02" db="EMBL/GenBank/DDBJ databases">
        <authorList>
            <person name="Meier V. D."/>
        </authorList>
    </citation>
    <scope>NUCLEOTIDE SEQUENCE</scope>
    <source>
        <strain evidence="1">AVDCRST_MAG16</strain>
    </source>
</reference>